<keyword evidence="7" id="KW-1185">Reference proteome</keyword>
<dbReference type="InterPro" id="IPR013766">
    <property type="entry name" value="Thioredoxin_domain"/>
</dbReference>
<gene>
    <name evidence="6" type="ORF">ACFQE1_20265</name>
</gene>
<dbReference type="InterPro" id="IPR036249">
    <property type="entry name" value="Thioredoxin-like_sf"/>
</dbReference>
<evidence type="ECO:0000256" key="1">
    <source>
        <dbReference type="ARBA" id="ARBA00010996"/>
    </source>
</evidence>
<feature type="domain" description="Thioredoxin" evidence="5">
    <location>
        <begin position="13"/>
        <end position="184"/>
    </location>
</feature>
<protein>
    <submittedName>
        <fullName evidence="6">SCO family protein</fullName>
    </submittedName>
</protein>
<name>A0ABD5S6D8_9EURY</name>
<feature type="disulfide bond" description="Redox-active" evidence="4">
    <location>
        <begin position="51"/>
        <end position="55"/>
    </location>
</feature>
<feature type="binding site" evidence="3">
    <location>
        <position position="55"/>
    </location>
    <ligand>
        <name>Cu cation</name>
        <dbReference type="ChEBI" id="CHEBI:23378"/>
    </ligand>
</feature>
<keyword evidence="3" id="KW-0479">Metal-binding</keyword>
<dbReference type="InterPro" id="IPR003782">
    <property type="entry name" value="SCO1/SenC"/>
</dbReference>
<evidence type="ECO:0000313" key="6">
    <source>
        <dbReference type="EMBL" id="MFC6726658.1"/>
    </source>
</evidence>
<organism evidence="6 7">
    <name type="scientific">Halobium palmae</name>
    <dbReference type="NCBI Taxonomy" id="1776492"/>
    <lineage>
        <taxon>Archaea</taxon>
        <taxon>Methanobacteriati</taxon>
        <taxon>Methanobacteriota</taxon>
        <taxon>Stenosarchaea group</taxon>
        <taxon>Halobacteria</taxon>
        <taxon>Halobacteriales</taxon>
        <taxon>Haloferacaceae</taxon>
        <taxon>Halobium</taxon>
    </lineage>
</organism>
<dbReference type="SUPFAM" id="SSF52833">
    <property type="entry name" value="Thioredoxin-like"/>
    <property type="match status" value="1"/>
</dbReference>
<evidence type="ECO:0000256" key="2">
    <source>
        <dbReference type="ARBA" id="ARBA00023008"/>
    </source>
</evidence>
<dbReference type="AlphaFoldDB" id="A0ABD5S6D8"/>
<evidence type="ECO:0000313" key="7">
    <source>
        <dbReference type="Proteomes" id="UP001596328"/>
    </source>
</evidence>
<feature type="binding site" evidence="3">
    <location>
        <position position="51"/>
    </location>
    <ligand>
        <name>Cu cation</name>
        <dbReference type="ChEBI" id="CHEBI:23378"/>
    </ligand>
</feature>
<dbReference type="Gene3D" id="3.40.30.10">
    <property type="entry name" value="Glutaredoxin"/>
    <property type="match status" value="1"/>
</dbReference>
<comment type="similarity">
    <text evidence="1">Belongs to the SCO1/2 family.</text>
</comment>
<keyword evidence="4" id="KW-1015">Disulfide bond</keyword>
<keyword evidence="2 3" id="KW-0186">Copper</keyword>
<feature type="binding site" evidence="3">
    <location>
        <position position="148"/>
    </location>
    <ligand>
        <name>Cu cation</name>
        <dbReference type="ChEBI" id="CHEBI:23378"/>
    </ligand>
</feature>
<proteinExistence type="inferred from homology"/>
<dbReference type="EMBL" id="JBHSWU010001292">
    <property type="protein sequence ID" value="MFC6726658.1"/>
    <property type="molecule type" value="Genomic_DNA"/>
</dbReference>
<dbReference type="PANTHER" id="PTHR12151">
    <property type="entry name" value="ELECTRON TRANSPORT PROTIN SCO1/SENC FAMILY MEMBER"/>
    <property type="match status" value="1"/>
</dbReference>
<dbReference type="Pfam" id="PF02630">
    <property type="entry name" value="SCO1-SenC"/>
    <property type="match status" value="1"/>
</dbReference>
<reference evidence="6 7" key="1">
    <citation type="journal article" date="2019" name="Int. J. Syst. Evol. Microbiol.">
        <title>The Global Catalogue of Microorganisms (GCM) 10K type strain sequencing project: providing services to taxonomists for standard genome sequencing and annotation.</title>
        <authorList>
            <consortium name="The Broad Institute Genomics Platform"/>
            <consortium name="The Broad Institute Genome Sequencing Center for Infectious Disease"/>
            <person name="Wu L."/>
            <person name="Ma J."/>
        </authorList>
    </citation>
    <scope>NUCLEOTIDE SEQUENCE [LARGE SCALE GENOMIC DNA]</scope>
    <source>
        <strain evidence="6 7">NBRC 111368</strain>
    </source>
</reference>
<dbReference type="PANTHER" id="PTHR12151:SF25">
    <property type="entry name" value="LINALOOL DEHYDRATASE_ISOMERASE DOMAIN-CONTAINING PROTEIN"/>
    <property type="match status" value="1"/>
</dbReference>
<dbReference type="PROSITE" id="PS51352">
    <property type="entry name" value="THIOREDOXIN_2"/>
    <property type="match status" value="1"/>
</dbReference>
<sequence>PDDHRPEVDLPYPTWGEPMPDVSFRDPLADERVRLAETGRPTFVTFFFTRCETVCPGLVGALRNVQTAAVNGGYAEDVRFLPVSFDPERDDAERFRAYAGEMNVSLDAGDWRFLRPEGVDAAEAKINGEFGIGFEKASTEGDGYMFNHLPLVLLANADGYVERAYTGASPNPRTLREDLKEVRG</sequence>
<evidence type="ECO:0000256" key="3">
    <source>
        <dbReference type="PIRSR" id="PIRSR603782-1"/>
    </source>
</evidence>
<comment type="caution">
    <text evidence="6">The sequence shown here is derived from an EMBL/GenBank/DDBJ whole genome shotgun (WGS) entry which is preliminary data.</text>
</comment>
<accession>A0ABD5S6D8</accession>
<dbReference type="CDD" id="cd02968">
    <property type="entry name" value="SCO"/>
    <property type="match status" value="1"/>
</dbReference>
<evidence type="ECO:0000256" key="4">
    <source>
        <dbReference type="PIRSR" id="PIRSR603782-2"/>
    </source>
</evidence>
<feature type="non-terminal residue" evidence="6">
    <location>
        <position position="1"/>
    </location>
</feature>
<evidence type="ECO:0000259" key="5">
    <source>
        <dbReference type="PROSITE" id="PS51352"/>
    </source>
</evidence>
<dbReference type="Proteomes" id="UP001596328">
    <property type="component" value="Unassembled WGS sequence"/>
</dbReference>